<reference evidence="1 2" key="1">
    <citation type="submission" date="2021-06" db="EMBL/GenBank/DDBJ databases">
        <title>Caerostris extrusa draft genome.</title>
        <authorList>
            <person name="Kono N."/>
            <person name="Arakawa K."/>
        </authorList>
    </citation>
    <scope>NUCLEOTIDE SEQUENCE [LARGE SCALE GENOMIC DNA]</scope>
</reference>
<evidence type="ECO:0000313" key="2">
    <source>
        <dbReference type="Proteomes" id="UP001054945"/>
    </source>
</evidence>
<dbReference type="Proteomes" id="UP001054945">
    <property type="component" value="Unassembled WGS sequence"/>
</dbReference>
<organism evidence="1 2">
    <name type="scientific">Caerostris extrusa</name>
    <name type="common">Bark spider</name>
    <name type="synonym">Caerostris bankana</name>
    <dbReference type="NCBI Taxonomy" id="172846"/>
    <lineage>
        <taxon>Eukaryota</taxon>
        <taxon>Metazoa</taxon>
        <taxon>Ecdysozoa</taxon>
        <taxon>Arthropoda</taxon>
        <taxon>Chelicerata</taxon>
        <taxon>Arachnida</taxon>
        <taxon>Araneae</taxon>
        <taxon>Araneomorphae</taxon>
        <taxon>Entelegynae</taxon>
        <taxon>Araneoidea</taxon>
        <taxon>Araneidae</taxon>
        <taxon>Caerostris</taxon>
    </lineage>
</organism>
<dbReference type="EMBL" id="BPLR01003147">
    <property type="protein sequence ID" value="GIX81601.1"/>
    <property type="molecule type" value="Genomic_DNA"/>
</dbReference>
<sequence>MLIAPPTPVPKRHVHHQQPRTLPWQRAVTLATIGSGECLRATDDLVLHFKIDPGDTFSSTGLSSTLGFRRGRDLLIGCCRDSTWRELMIFIVVYNFFYDMLPSGLGFANWEIAGKRHLFIFSDLG</sequence>
<protein>
    <submittedName>
        <fullName evidence="1">Uncharacterized protein</fullName>
    </submittedName>
</protein>
<evidence type="ECO:0000313" key="1">
    <source>
        <dbReference type="EMBL" id="GIX81601.1"/>
    </source>
</evidence>
<keyword evidence="2" id="KW-1185">Reference proteome</keyword>
<accession>A0AAV4NAI5</accession>
<comment type="caution">
    <text evidence="1">The sequence shown here is derived from an EMBL/GenBank/DDBJ whole genome shotgun (WGS) entry which is preliminary data.</text>
</comment>
<proteinExistence type="predicted"/>
<dbReference type="AlphaFoldDB" id="A0AAV4NAI5"/>
<name>A0AAV4NAI5_CAEEX</name>
<gene>
    <name evidence="1" type="ORF">CEXT_792701</name>
</gene>